<protein>
    <recommendedName>
        <fullName evidence="3">Acyl-CoA thioesterase</fullName>
    </recommendedName>
</protein>
<dbReference type="Proteomes" id="UP000289220">
    <property type="component" value="Unassembled WGS sequence"/>
</dbReference>
<reference evidence="1 2" key="1">
    <citation type="submission" date="2018-11" db="EMBL/GenBank/DDBJ databases">
        <authorList>
            <person name="Peiro R."/>
            <person name="Begona"/>
            <person name="Cbmso G."/>
            <person name="Lopez M."/>
            <person name="Gonzalez S."/>
            <person name="Sacristan E."/>
            <person name="Castillo E."/>
        </authorList>
    </citation>
    <scope>NUCLEOTIDE SEQUENCE [LARGE SCALE GENOMIC DNA]</scope>
    <source>
        <strain evidence="1">Brev_genome</strain>
    </source>
</reference>
<dbReference type="EMBL" id="UXHF01000003">
    <property type="protein sequence ID" value="VDC50513.1"/>
    <property type="molecule type" value="Genomic_DNA"/>
</dbReference>
<organism evidence="1 2">
    <name type="scientific">Brevundimonas mediterranea</name>
    <dbReference type="NCBI Taxonomy" id="74329"/>
    <lineage>
        <taxon>Bacteria</taxon>
        <taxon>Pseudomonadati</taxon>
        <taxon>Pseudomonadota</taxon>
        <taxon>Alphaproteobacteria</taxon>
        <taxon>Caulobacterales</taxon>
        <taxon>Caulobacteraceae</taxon>
        <taxon>Brevundimonas</taxon>
    </lineage>
</organism>
<keyword evidence="2" id="KW-1185">Reference proteome</keyword>
<dbReference type="CDD" id="cd00586">
    <property type="entry name" value="4HBT"/>
    <property type="match status" value="1"/>
</dbReference>
<evidence type="ECO:0000313" key="1">
    <source>
        <dbReference type="EMBL" id="VDC50513.1"/>
    </source>
</evidence>
<gene>
    <name evidence="1" type="ORF">BREV_BREV_00260</name>
</gene>
<dbReference type="Pfam" id="PF13279">
    <property type="entry name" value="4HBT_2"/>
    <property type="match status" value="1"/>
</dbReference>
<evidence type="ECO:0008006" key="3">
    <source>
        <dbReference type="Google" id="ProtNLM"/>
    </source>
</evidence>
<dbReference type="InterPro" id="IPR029069">
    <property type="entry name" value="HotDog_dom_sf"/>
</dbReference>
<comment type="caution">
    <text evidence="1">The sequence shown here is derived from an EMBL/GenBank/DDBJ whole genome shotgun (WGS) entry which is preliminary data.</text>
</comment>
<sequence>MAFAVTEDDIDELDHVNNAVWVVWLQDVSVAHWYAAAHPDHRDQHGAVVLHHDITYRGNVGLGARVKAQTWIQGLPRGARYTRCVRFEDERGKLLVSAVSQWGLIDRNGRLVRVTPEMAAPFLPPAPA</sequence>
<dbReference type="SUPFAM" id="SSF54637">
    <property type="entry name" value="Thioesterase/thiol ester dehydrase-isomerase"/>
    <property type="match status" value="1"/>
</dbReference>
<accession>A0A7Z8Y4T8</accession>
<name>A0A7Z8Y4T8_9CAUL</name>
<evidence type="ECO:0000313" key="2">
    <source>
        <dbReference type="Proteomes" id="UP000289220"/>
    </source>
</evidence>
<dbReference type="AlphaFoldDB" id="A0A7Z8Y4T8"/>
<dbReference type="RefSeq" id="WP_154725316.1">
    <property type="nucleotide sequence ID" value="NZ_UXHF01000003.1"/>
</dbReference>
<proteinExistence type="predicted"/>
<dbReference type="Gene3D" id="3.10.129.10">
    <property type="entry name" value="Hotdog Thioesterase"/>
    <property type="match status" value="1"/>
</dbReference>